<sequence>MKKLGYLLLPLILFSCQNPASSPKDEKLAQELMQVADSISQLMASYHYNPGELQGDAYLEVEQKVKELAQNAQSKAEFREGFNGLWQDGPFSHVSLVDMERPATAMADFVDSLRVGDHAVSLEWMGKTALLALTTMTGIDTKERVFAAFQEIAKQSADTLILDLRNNTGGTFAGVPLIGHIIEAPLDAGFFVSRKWWKKHSETPGFSDVQDLRSWRGWSLKAFWHDVQEAELSRVQFEVMEPHFAGPVYVLISSKTASAAEFTADALANVESVTLIGERTAGQMLSQKMFDLPQGLQLSLPIAEYYSTRMGRIEGKGVAPEIEIDQSQALNLARALCRGANLDTTMAMLQAELDTKKAQPLAGEEIYLLGSMNDWGKDWQNSPQFKYIGKGQFEATLSLEKGSYEFKIAPMNWEFDFGAATDQGFMELGAEQSLVKKGGSPNLKLNLDAKTEVHFILDLSDENDPVLRVS</sequence>
<reference evidence="3 4" key="1">
    <citation type="submission" date="2020-08" db="EMBL/GenBank/DDBJ databases">
        <title>Croceimicrobium hydrocarbonivorans gen. nov., sp. nov., a novel marine bacterium isolated from a bacterial consortium that degrades polyethylene terephthalate.</title>
        <authorList>
            <person name="Liu R."/>
        </authorList>
    </citation>
    <scope>NUCLEOTIDE SEQUENCE [LARGE SCALE GENOMIC DNA]</scope>
    <source>
        <strain evidence="3 4">A20-9</strain>
    </source>
</reference>
<dbReference type="Gene3D" id="3.90.226.10">
    <property type="entry name" value="2-enoyl-CoA Hydratase, Chain A, domain 1"/>
    <property type="match status" value="1"/>
</dbReference>
<dbReference type="KEGG" id="chyd:H4K34_06410"/>
<name>A0A7H0VIC1_9FLAO</name>
<dbReference type="GO" id="GO:0030288">
    <property type="term" value="C:outer membrane-bounded periplasmic space"/>
    <property type="evidence" value="ECO:0007669"/>
    <property type="project" value="TreeGrafter"/>
</dbReference>
<feature type="signal peptide" evidence="1">
    <location>
        <begin position="1"/>
        <end position="20"/>
    </location>
</feature>
<evidence type="ECO:0000313" key="3">
    <source>
        <dbReference type="EMBL" id="QNR25469.1"/>
    </source>
</evidence>
<feature type="chain" id="PRO_5028883909" description="Tail specific protease domain-containing protein" evidence="1">
    <location>
        <begin position="21"/>
        <end position="470"/>
    </location>
</feature>
<evidence type="ECO:0000256" key="1">
    <source>
        <dbReference type="SAM" id="SignalP"/>
    </source>
</evidence>
<dbReference type="GO" id="GO:0004175">
    <property type="term" value="F:endopeptidase activity"/>
    <property type="evidence" value="ECO:0007669"/>
    <property type="project" value="TreeGrafter"/>
</dbReference>
<dbReference type="AlphaFoldDB" id="A0A7H0VIC1"/>
<dbReference type="SMART" id="SM00245">
    <property type="entry name" value="TSPc"/>
    <property type="match status" value="1"/>
</dbReference>
<protein>
    <recommendedName>
        <fullName evidence="2">Tail specific protease domain-containing protein</fullName>
    </recommendedName>
</protein>
<dbReference type="PROSITE" id="PS51257">
    <property type="entry name" value="PROKAR_LIPOPROTEIN"/>
    <property type="match status" value="1"/>
</dbReference>
<organism evidence="3 4">
    <name type="scientific">Croceimicrobium hydrocarbonivorans</name>
    <dbReference type="NCBI Taxonomy" id="2761580"/>
    <lineage>
        <taxon>Bacteria</taxon>
        <taxon>Pseudomonadati</taxon>
        <taxon>Bacteroidota</taxon>
        <taxon>Flavobacteriia</taxon>
        <taxon>Flavobacteriales</taxon>
        <taxon>Owenweeksiaceae</taxon>
        <taxon>Croceimicrobium</taxon>
    </lineage>
</organism>
<gene>
    <name evidence="3" type="ORF">H4K34_06410</name>
</gene>
<dbReference type="RefSeq" id="WP_210759997.1">
    <property type="nucleotide sequence ID" value="NZ_CP060139.1"/>
</dbReference>
<dbReference type="Proteomes" id="UP000516305">
    <property type="component" value="Chromosome"/>
</dbReference>
<dbReference type="GO" id="GO:0006508">
    <property type="term" value="P:proteolysis"/>
    <property type="evidence" value="ECO:0007669"/>
    <property type="project" value="InterPro"/>
</dbReference>
<feature type="domain" description="Tail specific protease" evidence="2">
    <location>
        <begin position="89"/>
        <end position="325"/>
    </location>
</feature>
<proteinExistence type="predicted"/>
<dbReference type="Gene3D" id="2.60.40.10">
    <property type="entry name" value="Immunoglobulins"/>
    <property type="match status" value="1"/>
</dbReference>
<evidence type="ECO:0000313" key="4">
    <source>
        <dbReference type="Proteomes" id="UP000516305"/>
    </source>
</evidence>
<accession>A0A7H0VIC1</accession>
<dbReference type="EMBL" id="CP060139">
    <property type="protein sequence ID" value="QNR25469.1"/>
    <property type="molecule type" value="Genomic_DNA"/>
</dbReference>
<dbReference type="SUPFAM" id="SSF52096">
    <property type="entry name" value="ClpP/crotonase"/>
    <property type="match status" value="1"/>
</dbReference>
<dbReference type="Pfam" id="PF03572">
    <property type="entry name" value="Peptidase_S41"/>
    <property type="match status" value="1"/>
</dbReference>
<dbReference type="PANTHER" id="PTHR32060">
    <property type="entry name" value="TAIL-SPECIFIC PROTEASE"/>
    <property type="match status" value="1"/>
</dbReference>
<dbReference type="InterPro" id="IPR029045">
    <property type="entry name" value="ClpP/crotonase-like_dom_sf"/>
</dbReference>
<dbReference type="InterPro" id="IPR005151">
    <property type="entry name" value="Tail-specific_protease"/>
</dbReference>
<dbReference type="GO" id="GO:0007165">
    <property type="term" value="P:signal transduction"/>
    <property type="evidence" value="ECO:0007669"/>
    <property type="project" value="TreeGrafter"/>
</dbReference>
<evidence type="ECO:0000259" key="2">
    <source>
        <dbReference type="SMART" id="SM00245"/>
    </source>
</evidence>
<dbReference type="InterPro" id="IPR013783">
    <property type="entry name" value="Ig-like_fold"/>
</dbReference>
<keyword evidence="1" id="KW-0732">Signal</keyword>
<keyword evidence="4" id="KW-1185">Reference proteome</keyword>
<dbReference type="PANTHER" id="PTHR32060:SF30">
    <property type="entry name" value="CARBOXY-TERMINAL PROCESSING PROTEASE CTPA"/>
    <property type="match status" value="1"/>
</dbReference>
<dbReference type="GO" id="GO:0008236">
    <property type="term" value="F:serine-type peptidase activity"/>
    <property type="evidence" value="ECO:0007669"/>
    <property type="project" value="InterPro"/>
</dbReference>